<accession>A0A423XBM5</accession>
<dbReference type="AlphaFoldDB" id="A0A423XBM5"/>
<protein>
    <submittedName>
        <fullName evidence="2">Uncharacterized protein</fullName>
    </submittedName>
</protein>
<organism evidence="2 3">
    <name type="scientific">Cytospora leucostoma</name>
    <dbReference type="NCBI Taxonomy" id="1230097"/>
    <lineage>
        <taxon>Eukaryota</taxon>
        <taxon>Fungi</taxon>
        <taxon>Dikarya</taxon>
        <taxon>Ascomycota</taxon>
        <taxon>Pezizomycotina</taxon>
        <taxon>Sordariomycetes</taxon>
        <taxon>Sordariomycetidae</taxon>
        <taxon>Diaporthales</taxon>
        <taxon>Cytosporaceae</taxon>
        <taxon>Cytospora</taxon>
    </lineage>
</organism>
<evidence type="ECO:0000313" key="3">
    <source>
        <dbReference type="Proteomes" id="UP000285146"/>
    </source>
</evidence>
<feature type="compositionally biased region" description="Low complexity" evidence="1">
    <location>
        <begin position="127"/>
        <end position="138"/>
    </location>
</feature>
<evidence type="ECO:0000256" key="1">
    <source>
        <dbReference type="SAM" id="MobiDB-lite"/>
    </source>
</evidence>
<sequence length="395" mass="45261">MAELIAAVGAIASFVQLAQVLAGLASNLRQSRQHGQQVTRLREILEELSHLRLRIGDDHPDVGRLRKLLDRCRTLIEEHDPTFKISRGITFVWPASLDNEIRIINEDLTRMYNRLLLYRVELPPTPSSSGSQQDQGPSRKPTLPPYSLPEPAITPSTSRRGSLNFIDLPTTLVLRDNDPRIALQRVNILERDNWSRILQYESSDKKVVVTHRIPFGTKPTTDDDVRATRAHFLSRHEITVEDQDGFRVYCLDPTYHFGSPASCRQFIAKVRERELIGTFLPRKIEQGAEVRARYKVLRIWRKEEGASPALVTMSFLDRDEGRQAEFDLRLYSRDAQSRRRKVVDIWRMDGSTRLSLAFDKSQDAKKFLSVFQEVHPEKPPVSPAYPPSLPPLVLD</sequence>
<feature type="region of interest" description="Disordered" evidence="1">
    <location>
        <begin position="376"/>
        <end position="395"/>
    </location>
</feature>
<dbReference type="Proteomes" id="UP000285146">
    <property type="component" value="Unassembled WGS sequence"/>
</dbReference>
<dbReference type="OrthoDB" id="4576996at2759"/>
<keyword evidence="3" id="KW-1185">Reference proteome</keyword>
<evidence type="ECO:0000313" key="2">
    <source>
        <dbReference type="EMBL" id="ROW13312.1"/>
    </source>
</evidence>
<dbReference type="EMBL" id="LKEB01000020">
    <property type="protein sequence ID" value="ROW13312.1"/>
    <property type="molecule type" value="Genomic_DNA"/>
</dbReference>
<name>A0A423XBM5_9PEZI</name>
<gene>
    <name evidence="2" type="ORF">VPNG_05416</name>
</gene>
<reference evidence="2 3" key="1">
    <citation type="submission" date="2015-09" db="EMBL/GenBank/DDBJ databases">
        <title>Host preference determinants of Valsa canker pathogens revealed by comparative genomics.</title>
        <authorList>
            <person name="Yin Z."/>
            <person name="Huang L."/>
        </authorList>
    </citation>
    <scope>NUCLEOTIDE SEQUENCE [LARGE SCALE GENOMIC DNA]</scope>
    <source>
        <strain evidence="2 3">SXYLt</strain>
    </source>
</reference>
<feature type="compositionally biased region" description="Pro residues" evidence="1">
    <location>
        <begin position="379"/>
        <end position="395"/>
    </location>
</feature>
<dbReference type="InParanoid" id="A0A423XBM5"/>
<comment type="caution">
    <text evidence="2">The sequence shown here is derived from an EMBL/GenBank/DDBJ whole genome shotgun (WGS) entry which is preliminary data.</text>
</comment>
<feature type="region of interest" description="Disordered" evidence="1">
    <location>
        <begin position="123"/>
        <end position="160"/>
    </location>
</feature>
<proteinExistence type="predicted"/>